<feature type="compositionally biased region" description="Basic and acidic residues" evidence="1">
    <location>
        <begin position="82"/>
        <end position="96"/>
    </location>
</feature>
<dbReference type="RefSeq" id="XP_009041243.1">
    <property type="nucleotide sequence ID" value="XM_009042995.1"/>
</dbReference>
<feature type="compositionally biased region" description="Basic and acidic residues" evidence="1">
    <location>
        <begin position="125"/>
        <end position="150"/>
    </location>
</feature>
<keyword evidence="3" id="KW-1185">Reference proteome</keyword>
<dbReference type="InParanoid" id="F0YLA1"/>
<name>F0YLA1_AURAN</name>
<protein>
    <submittedName>
        <fullName evidence="2">Uncharacterized protein</fullName>
    </submittedName>
</protein>
<sequence>MIFIVFRYSFTGSFVVFIILGVSLERSDRAILNSVQEDSPSITVREAAITGLESEHKSKLKQAEEVNDLMLLERRPRPRMCRQEYKEPQEEFREVWETGGGKAAQAKSLPAQPKQQRKRRARAASAKEPKEKKPKEEDHEKLERQKEYQQRTRQIQELQQQLQQTNQAANSFNKQSFEEGARQAKESLEWGISQATAMNKEAAALNAERAKLQHQHYLDTTRGPPPAQSQGQRHDIRLHPKLTILPHETGATTREDGEELSEPWCLRTSVFTGPSPQRLYSCGFKNEVELMGSLNAIDLNLPFPLHPSIYGTMWKRRTPFFGPIITAADGGFSHAQLLHYTHKTFRSFGHVSMVAFSDPNDLRLLCGRRHDARKKKTATRAPTLPPHSRKTQTSTPEAAKSHVCSDTKTPRAGRCEQR</sequence>
<reference evidence="2 3" key="1">
    <citation type="journal article" date="2011" name="Proc. Natl. Acad. Sci. U.S.A.">
        <title>Niche of harmful alga Aureococcus anophagefferens revealed through ecogenomics.</title>
        <authorList>
            <person name="Gobler C.J."/>
            <person name="Berry D.L."/>
            <person name="Dyhrman S.T."/>
            <person name="Wilhelm S.W."/>
            <person name="Salamov A."/>
            <person name="Lobanov A.V."/>
            <person name="Zhang Y."/>
            <person name="Collier J.L."/>
            <person name="Wurch L.L."/>
            <person name="Kustka A.B."/>
            <person name="Dill B.D."/>
            <person name="Shah M."/>
            <person name="VerBerkmoes N.C."/>
            <person name="Kuo A."/>
            <person name="Terry A."/>
            <person name="Pangilinan J."/>
            <person name="Lindquist E.A."/>
            <person name="Lucas S."/>
            <person name="Paulsen I.T."/>
            <person name="Hattenrath-Lehmann T.K."/>
            <person name="Talmage S.C."/>
            <person name="Walker E.A."/>
            <person name="Koch F."/>
            <person name="Burson A.M."/>
            <person name="Marcoval M.A."/>
            <person name="Tang Y.Z."/>
            <person name="Lecleir G.R."/>
            <person name="Coyne K.J."/>
            <person name="Berg G.M."/>
            <person name="Bertrand E.M."/>
            <person name="Saito M.A."/>
            <person name="Gladyshev V.N."/>
            <person name="Grigoriev I.V."/>
        </authorList>
    </citation>
    <scope>NUCLEOTIDE SEQUENCE [LARGE SCALE GENOMIC DNA]</scope>
    <source>
        <strain evidence="3">CCMP 1984</strain>
    </source>
</reference>
<evidence type="ECO:0000313" key="2">
    <source>
        <dbReference type="EMBL" id="EGB04118.1"/>
    </source>
</evidence>
<organism evidence="3">
    <name type="scientific">Aureococcus anophagefferens</name>
    <name type="common">Harmful bloom alga</name>
    <dbReference type="NCBI Taxonomy" id="44056"/>
    <lineage>
        <taxon>Eukaryota</taxon>
        <taxon>Sar</taxon>
        <taxon>Stramenopiles</taxon>
        <taxon>Ochrophyta</taxon>
        <taxon>Pelagophyceae</taxon>
        <taxon>Pelagomonadales</taxon>
        <taxon>Pelagomonadaceae</taxon>
        <taxon>Aureococcus</taxon>
    </lineage>
</organism>
<dbReference type="Proteomes" id="UP000002729">
    <property type="component" value="Unassembled WGS sequence"/>
</dbReference>
<gene>
    <name evidence="2" type="ORF">AURANDRAFT_67474</name>
</gene>
<proteinExistence type="predicted"/>
<dbReference type="AlphaFoldDB" id="F0YLA1"/>
<evidence type="ECO:0000256" key="1">
    <source>
        <dbReference type="SAM" id="MobiDB-lite"/>
    </source>
</evidence>
<evidence type="ECO:0000313" key="3">
    <source>
        <dbReference type="Proteomes" id="UP000002729"/>
    </source>
</evidence>
<feature type="region of interest" description="Disordered" evidence="1">
    <location>
        <begin position="369"/>
        <end position="418"/>
    </location>
</feature>
<feature type="compositionally biased region" description="Basic residues" evidence="1">
    <location>
        <begin position="369"/>
        <end position="378"/>
    </location>
</feature>
<accession>F0YLA1</accession>
<dbReference type="GeneID" id="20226253"/>
<feature type="compositionally biased region" description="Basic and acidic residues" evidence="1">
    <location>
        <begin position="399"/>
        <end position="418"/>
    </location>
</feature>
<feature type="compositionally biased region" description="Low complexity" evidence="1">
    <location>
        <begin position="151"/>
        <end position="169"/>
    </location>
</feature>
<dbReference type="KEGG" id="aaf:AURANDRAFT_67474"/>
<dbReference type="EMBL" id="GL833156">
    <property type="protein sequence ID" value="EGB04118.1"/>
    <property type="molecule type" value="Genomic_DNA"/>
</dbReference>
<feature type="region of interest" description="Disordered" evidence="1">
    <location>
        <begin position="82"/>
        <end position="169"/>
    </location>
</feature>